<dbReference type="KEGG" id="ehx:EMIHUDRAFT_368354"/>
<proteinExistence type="predicted"/>
<evidence type="ECO:0000259" key="2">
    <source>
        <dbReference type="PROSITE" id="PS50090"/>
    </source>
</evidence>
<accession>A0A0D3KW27</accession>
<dbReference type="InterPro" id="IPR009057">
    <property type="entry name" value="Homeodomain-like_sf"/>
</dbReference>
<evidence type="ECO:0000313" key="4">
    <source>
        <dbReference type="EnsemblProtists" id="EOD39962"/>
    </source>
</evidence>
<name>A0A0D3KW27_EMIH1</name>
<feature type="domain" description="HTH myb-type" evidence="3">
    <location>
        <begin position="1"/>
        <end position="51"/>
    </location>
</feature>
<protein>
    <recommendedName>
        <fullName evidence="6">Myb-like domain-containing protein</fullName>
    </recommendedName>
</protein>
<feature type="compositionally biased region" description="Pro residues" evidence="1">
    <location>
        <begin position="134"/>
        <end position="143"/>
    </location>
</feature>
<reference evidence="5" key="1">
    <citation type="journal article" date="2013" name="Nature">
        <title>Pan genome of the phytoplankton Emiliania underpins its global distribution.</title>
        <authorList>
            <person name="Read B.A."/>
            <person name="Kegel J."/>
            <person name="Klute M.J."/>
            <person name="Kuo A."/>
            <person name="Lefebvre S.C."/>
            <person name="Maumus F."/>
            <person name="Mayer C."/>
            <person name="Miller J."/>
            <person name="Monier A."/>
            <person name="Salamov A."/>
            <person name="Young J."/>
            <person name="Aguilar M."/>
            <person name="Claverie J.M."/>
            <person name="Frickenhaus S."/>
            <person name="Gonzalez K."/>
            <person name="Herman E.K."/>
            <person name="Lin Y.C."/>
            <person name="Napier J."/>
            <person name="Ogata H."/>
            <person name="Sarno A.F."/>
            <person name="Shmutz J."/>
            <person name="Schroeder D."/>
            <person name="de Vargas C."/>
            <person name="Verret F."/>
            <person name="von Dassow P."/>
            <person name="Valentin K."/>
            <person name="Van de Peer Y."/>
            <person name="Wheeler G."/>
            <person name="Dacks J.B."/>
            <person name="Delwiche C.F."/>
            <person name="Dyhrman S.T."/>
            <person name="Glockner G."/>
            <person name="John U."/>
            <person name="Richards T."/>
            <person name="Worden A.Z."/>
            <person name="Zhang X."/>
            <person name="Grigoriev I.V."/>
            <person name="Allen A.E."/>
            <person name="Bidle K."/>
            <person name="Borodovsky M."/>
            <person name="Bowler C."/>
            <person name="Brownlee C."/>
            <person name="Cock J.M."/>
            <person name="Elias M."/>
            <person name="Gladyshev V.N."/>
            <person name="Groth M."/>
            <person name="Guda C."/>
            <person name="Hadaegh A."/>
            <person name="Iglesias-Rodriguez M.D."/>
            <person name="Jenkins J."/>
            <person name="Jones B.M."/>
            <person name="Lawson T."/>
            <person name="Leese F."/>
            <person name="Lindquist E."/>
            <person name="Lobanov A."/>
            <person name="Lomsadze A."/>
            <person name="Malik S.B."/>
            <person name="Marsh M.E."/>
            <person name="Mackinder L."/>
            <person name="Mock T."/>
            <person name="Mueller-Roeber B."/>
            <person name="Pagarete A."/>
            <person name="Parker M."/>
            <person name="Probert I."/>
            <person name="Quesneville H."/>
            <person name="Raines C."/>
            <person name="Rensing S.A."/>
            <person name="Riano-Pachon D.M."/>
            <person name="Richier S."/>
            <person name="Rokitta S."/>
            <person name="Shiraiwa Y."/>
            <person name="Soanes D.M."/>
            <person name="van der Giezen M."/>
            <person name="Wahlund T.M."/>
            <person name="Williams B."/>
            <person name="Wilson W."/>
            <person name="Wolfe G."/>
            <person name="Wurch L.L."/>
        </authorList>
    </citation>
    <scope>NUCLEOTIDE SEQUENCE</scope>
</reference>
<dbReference type="RefSeq" id="XP_005774927.1">
    <property type="nucleotide sequence ID" value="XM_005774870.1"/>
</dbReference>
<dbReference type="HOGENOM" id="CLU_1291102_0_0_1"/>
<dbReference type="PROSITE" id="PS50090">
    <property type="entry name" value="MYB_LIKE"/>
    <property type="match status" value="1"/>
</dbReference>
<dbReference type="RefSeq" id="XP_005792391.1">
    <property type="nucleotide sequence ID" value="XM_005792334.1"/>
</dbReference>
<dbReference type="PaxDb" id="2903-EOD22498"/>
<dbReference type="Gene3D" id="1.10.10.60">
    <property type="entry name" value="Homeodomain-like"/>
    <property type="match status" value="1"/>
</dbReference>
<dbReference type="InterPro" id="IPR001005">
    <property type="entry name" value="SANT/Myb"/>
</dbReference>
<evidence type="ECO:0000259" key="3">
    <source>
        <dbReference type="PROSITE" id="PS51294"/>
    </source>
</evidence>
<dbReference type="KEGG" id="ehx:EMIHUDRAFT_361201"/>
<evidence type="ECO:0008006" key="6">
    <source>
        <dbReference type="Google" id="ProtNLM"/>
    </source>
</evidence>
<dbReference type="CDD" id="cd00167">
    <property type="entry name" value="SANT"/>
    <property type="match status" value="1"/>
</dbReference>
<dbReference type="Proteomes" id="UP000013827">
    <property type="component" value="Unassembled WGS sequence"/>
</dbReference>
<sequence length="215" mass="22990">MTSWTPEEDRKILQLFALEGRKWGRIADGLTNRSPASVRNRYLRIELGQQARRLGLAKNRCAACGQPKLGHVCSVKTSGFSRAASLLTAVRPSGPNFRRSAAAPPMQTTQTLPHVKPLVLSVPDPASPLSPSSPLSPPTSLPPAHPPPVLRAFAYAIPIGWLPIQPSMTSARAAPAPPPTAPPPLVRLPTEPVLHPLTTAHSVYYARLAEAGPDI</sequence>
<dbReference type="AlphaFoldDB" id="A0A0D3KW27"/>
<feature type="compositionally biased region" description="Low complexity" evidence="1">
    <location>
        <begin position="119"/>
        <end position="133"/>
    </location>
</feature>
<dbReference type="SMART" id="SM00717">
    <property type="entry name" value="SANT"/>
    <property type="match status" value="1"/>
</dbReference>
<keyword evidence="5" id="KW-1185">Reference proteome</keyword>
<dbReference type="GeneID" id="17268044"/>
<organism evidence="4 5">
    <name type="scientific">Emiliania huxleyi (strain CCMP1516)</name>
    <dbReference type="NCBI Taxonomy" id="280463"/>
    <lineage>
        <taxon>Eukaryota</taxon>
        <taxon>Haptista</taxon>
        <taxon>Haptophyta</taxon>
        <taxon>Prymnesiophyceae</taxon>
        <taxon>Isochrysidales</taxon>
        <taxon>Noelaerhabdaceae</taxon>
        <taxon>Emiliania</taxon>
    </lineage>
</organism>
<evidence type="ECO:0000256" key="1">
    <source>
        <dbReference type="SAM" id="MobiDB-lite"/>
    </source>
</evidence>
<dbReference type="InterPro" id="IPR017930">
    <property type="entry name" value="Myb_dom"/>
</dbReference>
<dbReference type="EnsemblProtists" id="EOD39962">
    <property type="protein sequence ID" value="EOD39962"/>
    <property type="gene ID" value="EMIHUDRAFT_361201"/>
</dbReference>
<feature type="region of interest" description="Disordered" evidence="1">
    <location>
        <begin position="119"/>
        <end position="143"/>
    </location>
</feature>
<reference evidence="4" key="2">
    <citation type="submission" date="2024-10" db="UniProtKB">
        <authorList>
            <consortium name="EnsemblProtists"/>
        </authorList>
    </citation>
    <scope>IDENTIFICATION</scope>
</reference>
<dbReference type="Pfam" id="PF00249">
    <property type="entry name" value="Myb_DNA-binding"/>
    <property type="match status" value="1"/>
</dbReference>
<dbReference type="SUPFAM" id="SSF46689">
    <property type="entry name" value="Homeodomain-like"/>
    <property type="match status" value="1"/>
</dbReference>
<evidence type="ECO:0000313" key="5">
    <source>
        <dbReference type="Proteomes" id="UP000013827"/>
    </source>
</evidence>
<dbReference type="EnsemblProtists" id="EOD22498">
    <property type="protein sequence ID" value="EOD22498"/>
    <property type="gene ID" value="EMIHUDRAFT_368354"/>
</dbReference>
<dbReference type="GeneID" id="17285231"/>
<dbReference type="PROSITE" id="PS51294">
    <property type="entry name" value="HTH_MYB"/>
    <property type="match status" value="1"/>
</dbReference>
<feature type="domain" description="Myb-like" evidence="2">
    <location>
        <begin position="1"/>
        <end position="46"/>
    </location>
</feature>